<keyword evidence="10 14" id="KW-0378">Hydrolase</keyword>
<dbReference type="GO" id="GO:0005576">
    <property type="term" value="C:extracellular region"/>
    <property type="evidence" value="ECO:0007669"/>
    <property type="project" value="UniProtKB-SubCell"/>
</dbReference>
<evidence type="ECO:0000256" key="2">
    <source>
        <dbReference type="ARBA" id="ARBA00004613"/>
    </source>
</evidence>
<gene>
    <name evidence="17" type="ORF">P170DRAFT_469559</name>
</gene>
<dbReference type="EC" id="3.4.-.-" evidence="14"/>
<evidence type="ECO:0000256" key="1">
    <source>
        <dbReference type="ARBA" id="ARBA00001947"/>
    </source>
</evidence>
<dbReference type="SUPFAM" id="SSF53187">
    <property type="entry name" value="Zn-dependent exopeptidases"/>
    <property type="match status" value="1"/>
</dbReference>
<dbReference type="AlphaFoldDB" id="A0A2I2GMJ2"/>
<feature type="chain" id="PRO_5013985478" description="Peptide hydrolase" evidence="14">
    <location>
        <begin position="21"/>
        <end position="504"/>
    </location>
</feature>
<accession>A0A2I2GMJ2</accession>
<dbReference type="FunFam" id="3.50.30.30:FF:000030">
    <property type="entry name" value="Peptide hydrolase"/>
    <property type="match status" value="1"/>
</dbReference>
<dbReference type="GO" id="GO:0046872">
    <property type="term" value="F:metal ion binding"/>
    <property type="evidence" value="ECO:0007669"/>
    <property type="project" value="UniProtKB-KW"/>
</dbReference>
<evidence type="ECO:0000256" key="11">
    <source>
        <dbReference type="ARBA" id="ARBA00022833"/>
    </source>
</evidence>
<evidence type="ECO:0000259" key="15">
    <source>
        <dbReference type="Pfam" id="PF02225"/>
    </source>
</evidence>
<dbReference type="FunFam" id="3.40.630.10:FF:000054">
    <property type="entry name" value="Peptide hydrolase"/>
    <property type="match status" value="1"/>
</dbReference>
<dbReference type="SUPFAM" id="SSF52025">
    <property type="entry name" value="PA domain"/>
    <property type="match status" value="1"/>
</dbReference>
<evidence type="ECO:0000313" key="18">
    <source>
        <dbReference type="Proteomes" id="UP000234275"/>
    </source>
</evidence>
<comment type="subcellular location">
    <subcellularLocation>
        <location evidence="2">Secreted</location>
    </subcellularLocation>
</comment>
<dbReference type="EMBL" id="MSFO01000001">
    <property type="protein sequence ID" value="PLB54093.1"/>
    <property type="molecule type" value="Genomic_DNA"/>
</dbReference>
<dbReference type="Pfam" id="PF04389">
    <property type="entry name" value="Peptidase_M28"/>
    <property type="match status" value="1"/>
</dbReference>
<evidence type="ECO:0000256" key="9">
    <source>
        <dbReference type="ARBA" id="ARBA00022729"/>
    </source>
</evidence>
<keyword evidence="18" id="KW-1185">Reference proteome</keyword>
<evidence type="ECO:0000256" key="14">
    <source>
        <dbReference type="RuleBase" id="RU361240"/>
    </source>
</evidence>
<evidence type="ECO:0000256" key="6">
    <source>
        <dbReference type="ARBA" id="ARBA00022525"/>
    </source>
</evidence>
<dbReference type="InterPro" id="IPR003137">
    <property type="entry name" value="PA_domain"/>
</dbReference>
<evidence type="ECO:0000256" key="8">
    <source>
        <dbReference type="ARBA" id="ARBA00022723"/>
    </source>
</evidence>
<dbReference type="GO" id="GO:0006508">
    <property type="term" value="P:proteolysis"/>
    <property type="evidence" value="ECO:0007669"/>
    <property type="project" value="UniProtKB-KW"/>
</dbReference>
<dbReference type="Pfam" id="PF02225">
    <property type="entry name" value="PA"/>
    <property type="match status" value="1"/>
</dbReference>
<keyword evidence="8 14" id="KW-0479">Metal-binding</keyword>
<keyword evidence="6" id="KW-0964">Secreted</keyword>
<evidence type="ECO:0000256" key="5">
    <source>
        <dbReference type="ARBA" id="ARBA00022438"/>
    </source>
</evidence>
<comment type="similarity">
    <text evidence="3">Belongs to the peptidase M28 family. M28A subfamily.</text>
</comment>
<dbReference type="Gene3D" id="3.40.630.10">
    <property type="entry name" value="Zn peptidases"/>
    <property type="match status" value="1"/>
</dbReference>
<keyword evidence="11 14" id="KW-0862">Zinc</keyword>
<dbReference type="OrthoDB" id="2214at2759"/>
<dbReference type="PANTHER" id="PTHR12147">
    <property type="entry name" value="METALLOPEPTIDASE M28 FAMILY MEMBER"/>
    <property type="match status" value="1"/>
</dbReference>
<feature type="domain" description="PA" evidence="15">
    <location>
        <begin position="119"/>
        <end position="206"/>
    </location>
</feature>
<dbReference type="InterPro" id="IPR046450">
    <property type="entry name" value="PA_dom_sf"/>
</dbReference>
<dbReference type="GO" id="GO:0008235">
    <property type="term" value="F:metalloexopeptidase activity"/>
    <property type="evidence" value="ECO:0007669"/>
    <property type="project" value="InterPro"/>
</dbReference>
<keyword evidence="13" id="KW-0325">Glycoprotein</keyword>
<protein>
    <recommendedName>
        <fullName evidence="14">Peptide hydrolase</fullName>
        <ecNumber evidence="14">3.4.-.-</ecNumber>
    </recommendedName>
</protein>
<keyword evidence="9 14" id="KW-0732">Signal</keyword>
<dbReference type="GO" id="GO:0004177">
    <property type="term" value="F:aminopeptidase activity"/>
    <property type="evidence" value="ECO:0007669"/>
    <property type="project" value="UniProtKB-KW"/>
</dbReference>
<feature type="signal peptide" evidence="14">
    <location>
        <begin position="1"/>
        <end position="20"/>
    </location>
</feature>
<evidence type="ECO:0000256" key="10">
    <source>
        <dbReference type="ARBA" id="ARBA00022801"/>
    </source>
</evidence>
<dbReference type="Gene3D" id="3.50.30.30">
    <property type="match status" value="1"/>
</dbReference>
<comment type="caution">
    <text evidence="17">The sequence shown here is derived from an EMBL/GenBank/DDBJ whole genome shotgun (WGS) entry which is preliminary data.</text>
</comment>
<dbReference type="PANTHER" id="PTHR12147:SF57">
    <property type="entry name" value="PEPTIDE HYDROLASE"/>
    <property type="match status" value="1"/>
</dbReference>
<name>A0A2I2GMJ2_9EURO</name>
<proteinExistence type="inferred from homology"/>
<evidence type="ECO:0000256" key="4">
    <source>
        <dbReference type="ARBA" id="ARBA00011245"/>
    </source>
</evidence>
<keyword evidence="7 14" id="KW-0645">Protease</keyword>
<evidence type="ECO:0000256" key="13">
    <source>
        <dbReference type="ARBA" id="ARBA00023180"/>
    </source>
</evidence>
<evidence type="ECO:0000313" key="17">
    <source>
        <dbReference type="EMBL" id="PLB54093.1"/>
    </source>
</evidence>
<sequence>MKSVLLASLVTLAVAKGHHGKPPVSPKTFPDDIKLKDLLRGSQVLEDFAYSYPERNRVFGGAAHQDTVNWLYKELKKTGYYDVWKQPQVHLWTKADQSLTVDGESIDAQTMTYSPSVDVSAELAVVANLGCSASDYSDVAGKIALVQRGECSFAEKSVNAAAADAAATIVYNNVEGTVAGTLGGATSELGPYSAIVGITKADGLTLVDLAEAGAVKVDLVVDSQQENRTTYNVIAQTKGGDPNNVISLGGHTDSVEAGPGINDDGSGIISNLVVAKALTKYKTKHAVRFFFWTAEEFGLLGSEFYVNSLNATELAKLRLYLNFDMIASPNYALLIYDGDGSAYNQSGPAGSAQIEYLFEDYYKSKGLAHFPTQFDGRSDYEAFILSGIPAGGVFTGAEGIKTEEQAALYGGQAGISYDENYHAPGDNFTNLNHEAFLLNSKATAFAVATYANDLSSIPKPNTTFSVFQRSTERKRRNAIRRQTPRALSHAHAHGTGCFHSLVEA</sequence>
<organism evidence="17 18">
    <name type="scientific">Aspergillus steynii IBT 23096</name>
    <dbReference type="NCBI Taxonomy" id="1392250"/>
    <lineage>
        <taxon>Eukaryota</taxon>
        <taxon>Fungi</taxon>
        <taxon>Dikarya</taxon>
        <taxon>Ascomycota</taxon>
        <taxon>Pezizomycotina</taxon>
        <taxon>Eurotiomycetes</taxon>
        <taxon>Eurotiomycetidae</taxon>
        <taxon>Eurotiales</taxon>
        <taxon>Aspergillaceae</taxon>
        <taxon>Aspergillus</taxon>
        <taxon>Aspergillus subgen. Circumdati</taxon>
    </lineage>
</organism>
<keyword evidence="17" id="KW-0675">Receptor</keyword>
<evidence type="ECO:0000256" key="7">
    <source>
        <dbReference type="ARBA" id="ARBA00022670"/>
    </source>
</evidence>
<keyword evidence="12" id="KW-0482">Metalloprotease</keyword>
<evidence type="ECO:0000256" key="3">
    <source>
        <dbReference type="ARBA" id="ARBA00005957"/>
    </source>
</evidence>
<dbReference type="CDD" id="cd03876">
    <property type="entry name" value="M28_SGAP_like"/>
    <property type="match status" value="1"/>
</dbReference>
<evidence type="ECO:0000259" key="16">
    <source>
        <dbReference type="Pfam" id="PF04389"/>
    </source>
</evidence>
<dbReference type="InterPro" id="IPR007484">
    <property type="entry name" value="Peptidase_M28"/>
</dbReference>
<reference evidence="17 18" key="1">
    <citation type="submission" date="2016-12" db="EMBL/GenBank/DDBJ databases">
        <title>The genomes of Aspergillus section Nigri reveals drivers in fungal speciation.</title>
        <authorList>
            <consortium name="DOE Joint Genome Institute"/>
            <person name="Vesth T.C."/>
            <person name="Nybo J."/>
            <person name="Theobald S."/>
            <person name="Brandl J."/>
            <person name="Frisvad J.C."/>
            <person name="Nielsen K.F."/>
            <person name="Lyhne E.K."/>
            <person name="Kogle M.E."/>
            <person name="Kuo A."/>
            <person name="Riley R."/>
            <person name="Clum A."/>
            <person name="Nolan M."/>
            <person name="Lipzen A."/>
            <person name="Salamov A."/>
            <person name="Henrissat B."/>
            <person name="Wiebenga A."/>
            <person name="De Vries R.P."/>
            <person name="Grigoriev I.V."/>
            <person name="Mortensen U.H."/>
            <person name="Andersen M.R."/>
            <person name="Baker S.E."/>
        </authorList>
    </citation>
    <scope>NUCLEOTIDE SEQUENCE [LARGE SCALE GENOMIC DNA]</scope>
    <source>
        <strain evidence="17 18">IBT 23096</strain>
    </source>
</reference>
<comment type="cofactor">
    <cofactor evidence="1">
        <name>Zn(2+)</name>
        <dbReference type="ChEBI" id="CHEBI:29105"/>
    </cofactor>
</comment>
<dbReference type="VEuPathDB" id="FungiDB:P170DRAFT_469559"/>
<keyword evidence="5" id="KW-0031">Aminopeptidase</keyword>
<evidence type="ECO:0000256" key="12">
    <source>
        <dbReference type="ARBA" id="ARBA00023049"/>
    </source>
</evidence>
<comment type="subunit">
    <text evidence="4">Monomer.</text>
</comment>
<dbReference type="GeneID" id="36560343"/>
<dbReference type="CDD" id="cd02130">
    <property type="entry name" value="PA_ScAPY_like"/>
    <property type="match status" value="1"/>
</dbReference>
<feature type="domain" description="Peptidase M28" evidence="16">
    <location>
        <begin position="232"/>
        <end position="437"/>
    </location>
</feature>
<dbReference type="Proteomes" id="UP000234275">
    <property type="component" value="Unassembled WGS sequence"/>
</dbReference>
<dbReference type="RefSeq" id="XP_024709395.1">
    <property type="nucleotide sequence ID" value="XM_024852645.1"/>
</dbReference>
<dbReference type="InterPro" id="IPR045175">
    <property type="entry name" value="M28_fam"/>
</dbReference>
<dbReference type="STRING" id="1392250.A0A2I2GMJ2"/>
<dbReference type="InterPro" id="IPR041756">
    <property type="entry name" value="M28_SGAP-like"/>
</dbReference>